<feature type="region of interest" description="Disordered" evidence="1">
    <location>
        <begin position="85"/>
        <end position="115"/>
    </location>
</feature>
<dbReference type="EMBL" id="JAUJYO010000020">
    <property type="protein sequence ID" value="KAK1284836.1"/>
    <property type="molecule type" value="Genomic_DNA"/>
</dbReference>
<feature type="compositionally biased region" description="Gly residues" evidence="1">
    <location>
        <begin position="24"/>
        <end position="35"/>
    </location>
</feature>
<keyword evidence="3" id="KW-1185">Reference proteome</keyword>
<gene>
    <name evidence="2" type="ORF">QJS10_CPB20g01050</name>
</gene>
<reference evidence="2" key="2">
    <citation type="submission" date="2023-06" db="EMBL/GenBank/DDBJ databases">
        <authorList>
            <person name="Ma L."/>
            <person name="Liu K.-W."/>
            <person name="Li Z."/>
            <person name="Hsiao Y.-Y."/>
            <person name="Qi Y."/>
            <person name="Fu T."/>
            <person name="Tang G."/>
            <person name="Zhang D."/>
            <person name="Sun W.-H."/>
            <person name="Liu D.-K."/>
            <person name="Li Y."/>
            <person name="Chen G.-Z."/>
            <person name="Liu X.-D."/>
            <person name="Liao X.-Y."/>
            <person name="Jiang Y.-T."/>
            <person name="Yu X."/>
            <person name="Hao Y."/>
            <person name="Huang J."/>
            <person name="Zhao X.-W."/>
            <person name="Ke S."/>
            <person name="Chen Y.-Y."/>
            <person name="Wu W.-L."/>
            <person name="Hsu J.-L."/>
            <person name="Lin Y.-F."/>
            <person name="Huang M.-D."/>
            <person name="Li C.-Y."/>
            <person name="Huang L."/>
            <person name="Wang Z.-W."/>
            <person name="Zhao X."/>
            <person name="Zhong W.-Y."/>
            <person name="Peng D.-H."/>
            <person name="Ahmad S."/>
            <person name="Lan S."/>
            <person name="Zhang J.-S."/>
            <person name="Tsai W.-C."/>
            <person name="Van De Peer Y."/>
            <person name="Liu Z.-J."/>
        </authorList>
    </citation>
    <scope>NUCLEOTIDE SEQUENCE</scope>
    <source>
        <strain evidence="2">CP</strain>
        <tissue evidence="2">Leaves</tissue>
    </source>
</reference>
<feature type="compositionally biased region" description="Acidic residues" evidence="1">
    <location>
        <begin position="85"/>
        <end position="103"/>
    </location>
</feature>
<feature type="region of interest" description="Disordered" evidence="1">
    <location>
        <begin position="22"/>
        <end position="53"/>
    </location>
</feature>
<sequence>MEGLSKKKELKAKDLREVWEEVDIGGGETNTGVGGTSTEVESDSVAKRPHVENAEEEVFPKCGLIRRGEPSMTLSTSSRFLDVDDDMHDIDEGDDVLDDETYDDVSNASIEWESD</sequence>
<evidence type="ECO:0000313" key="3">
    <source>
        <dbReference type="Proteomes" id="UP001180020"/>
    </source>
</evidence>
<dbReference type="Proteomes" id="UP001180020">
    <property type="component" value="Unassembled WGS sequence"/>
</dbReference>
<evidence type="ECO:0000256" key="1">
    <source>
        <dbReference type="SAM" id="MobiDB-lite"/>
    </source>
</evidence>
<proteinExistence type="predicted"/>
<dbReference type="AlphaFoldDB" id="A0AAV9C8T1"/>
<name>A0AAV9C8T1_ACOCL</name>
<reference evidence="2" key="1">
    <citation type="journal article" date="2023" name="Nat. Commun.">
        <title>Diploid and tetraploid genomes of Acorus and the evolution of monocots.</title>
        <authorList>
            <person name="Ma L."/>
            <person name="Liu K.W."/>
            <person name="Li Z."/>
            <person name="Hsiao Y.Y."/>
            <person name="Qi Y."/>
            <person name="Fu T."/>
            <person name="Tang G.D."/>
            <person name="Zhang D."/>
            <person name="Sun W.H."/>
            <person name="Liu D.K."/>
            <person name="Li Y."/>
            <person name="Chen G.Z."/>
            <person name="Liu X.D."/>
            <person name="Liao X.Y."/>
            <person name="Jiang Y.T."/>
            <person name="Yu X."/>
            <person name="Hao Y."/>
            <person name="Huang J."/>
            <person name="Zhao X.W."/>
            <person name="Ke S."/>
            <person name="Chen Y.Y."/>
            <person name="Wu W.L."/>
            <person name="Hsu J.L."/>
            <person name="Lin Y.F."/>
            <person name="Huang M.D."/>
            <person name="Li C.Y."/>
            <person name="Huang L."/>
            <person name="Wang Z.W."/>
            <person name="Zhao X."/>
            <person name="Zhong W.Y."/>
            <person name="Peng D.H."/>
            <person name="Ahmad S."/>
            <person name="Lan S."/>
            <person name="Zhang J.S."/>
            <person name="Tsai W.C."/>
            <person name="Van de Peer Y."/>
            <person name="Liu Z.J."/>
        </authorList>
    </citation>
    <scope>NUCLEOTIDE SEQUENCE</scope>
    <source>
        <strain evidence="2">CP</strain>
    </source>
</reference>
<organism evidence="2 3">
    <name type="scientific">Acorus calamus</name>
    <name type="common">Sweet flag</name>
    <dbReference type="NCBI Taxonomy" id="4465"/>
    <lineage>
        <taxon>Eukaryota</taxon>
        <taxon>Viridiplantae</taxon>
        <taxon>Streptophyta</taxon>
        <taxon>Embryophyta</taxon>
        <taxon>Tracheophyta</taxon>
        <taxon>Spermatophyta</taxon>
        <taxon>Magnoliopsida</taxon>
        <taxon>Liliopsida</taxon>
        <taxon>Acoraceae</taxon>
        <taxon>Acorus</taxon>
    </lineage>
</organism>
<accession>A0AAV9C8T1</accession>
<protein>
    <submittedName>
        <fullName evidence="2">Uncharacterized protein</fullName>
    </submittedName>
</protein>
<feature type="compositionally biased region" description="Basic and acidic residues" evidence="1">
    <location>
        <begin position="44"/>
        <end position="53"/>
    </location>
</feature>
<evidence type="ECO:0000313" key="2">
    <source>
        <dbReference type="EMBL" id="KAK1284836.1"/>
    </source>
</evidence>
<comment type="caution">
    <text evidence="2">The sequence shown here is derived from an EMBL/GenBank/DDBJ whole genome shotgun (WGS) entry which is preliminary data.</text>
</comment>